<gene>
    <name evidence="1" type="ORF">SDC9_162990</name>
</gene>
<comment type="caution">
    <text evidence="1">The sequence shown here is derived from an EMBL/GenBank/DDBJ whole genome shotgun (WGS) entry which is preliminary data.</text>
</comment>
<sequence length="146" mass="15500">MNHGKAETAEAHFTLSELSVTRPTGNETGLALFHSLKPSSPVTTAWMPRTHTFCDFRAAACCSNCLIMCRDGRCPASNRHSSTGSPEGATSLARFTVARSGRDLPVSEARFGAAGRLPSEYGINVIMMLVSPASTVAWALPPPFCG</sequence>
<evidence type="ECO:0000313" key="1">
    <source>
        <dbReference type="EMBL" id="MPN15656.1"/>
    </source>
</evidence>
<name>A0A645FPM6_9ZZZZ</name>
<dbReference type="AlphaFoldDB" id="A0A645FPM6"/>
<protein>
    <submittedName>
        <fullName evidence="1">Uncharacterized protein</fullName>
    </submittedName>
</protein>
<dbReference type="EMBL" id="VSSQ01062485">
    <property type="protein sequence ID" value="MPN15656.1"/>
    <property type="molecule type" value="Genomic_DNA"/>
</dbReference>
<reference evidence="1" key="1">
    <citation type="submission" date="2019-08" db="EMBL/GenBank/DDBJ databases">
        <authorList>
            <person name="Kucharzyk K."/>
            <person name="Murdoch R.W."/>
            <person name="Higgins S."/>
            <person name="Loffler F."/>
        </authorList>
    </citation>
    <scope>NUCLEOTIDE SEQUENCE</scope>
</reference>
<proteinExistence type="predicted"/>
<accession>A0A645FPM6</accession>
<organism evidence="1">
    <name type="scientific">bioreactor metagenome</name>
    <dbReference type="NCBI Taxonomy" id="1076179"/>
    <lineage>
        <taxon>unclassified sequences</taxon>
        <taxon>metagenomes</taxon>
        <taxon>ecological metagenomes</taxon>
    </lineage>
</organism>